<comment type="caution">
    <text evidence="2">The sequence shown here is derived from an EMBL/GenBank/DDBJ whole genome shotgun (WGS) entry which is preliminary data.</text>
</comment>
<keyword evidence="3" id="KW-1185">Reference proteome</keyword>
<sequence>MPARARSRATQPRVITSQSGKSSRAIGGEEDVPRDVALLDWPAFDAGQRPQSSQVGGEQVHGAAEHAGRDGAQAKVVQELVLGFPETQRLREGVEDGWAGVDLAAVFQADVVVDAHPGGGGPRRRMRDYVRAPR</sequence>
<feature type="region of interest" description="Disordered" evidence="1">
    <location>
        <begin position="1"/>
        <end position="71"/>
    </location>
</feature>
<organism evidence="2 3">
    <name type="scientific">Streptomyces coacervatus</name>
    <dbReference type="NCBI Taxonomy" id="647381"/>
    <lineage>
        <taxon>Bacteria</taxon>
        <taxon>Bacillati</taxon>
        <taxon>Actinomycetota</taxon>
        <taxon>Actinomycetes</taxon>
        <taxon>Kitasatosporales</taxon>
        <taxon>Streptomycetaceae</taxon>
        <taxon>Streptomyces</taxon>
    </lineage>
</organism>
<evidence type="ECO:0000313" key="2">
    <source>
        <dbReference type="EMBL" id="GAA3808418.1"/>
    </source>
</evidence>
<dbReference type="Proteomes" id="UP001501009">
    <property type="component" value="Unassembled WGS sequence"/>
</dbReference>
<dbReference type="EMBL" id="BAABDE010000020">
    <property type="protein sequence ID" value="GAA3808418.1"/>
    <property type="molecule type" value="Genomic_DNA"/>
</dbReference>
<evidence type="ECO:0000256" key="1">
    <source>
        <dbReference type="SAM" id="MobiDB-lite"/>
    </source>
</evidence>
<evidence type="ECO:0000313" key="3">
    <source>
        <dbReference type="Proteomes" id="UP001501009"/>
    </source>
</evidence>
<protein>
    <submittedName>
        <fullName evidence="2">Uncharacterized protein</fullName>
    </submittedName>
</protein>
<name>A0ABP7I2Q3_9ACTN</name>
<accession>A0ABP7I2Q3</accession>
<gene>
    <name evidence="2" type="ORF">GCM10022403_048210</name>
</gene>
<feature type="region of interest" description="Disordered" evidence="1">
    <location>
        <begin position="114"/>
        <end position="134"/>
    </location>
</feature>
<proteinExistence type="predicted"/>
<feature type="compositionally biased region" description="Polar residues" evidence="1">
    <location>
        <begin position="8"/>
        <end position="22"/>
    </location>
</feature>
<reference evidence="3" key="1">
    <citation type="journal article" date="2019" name="Int. J. Syst. Evol. Microbiol.">
        <title>The Global Catalogue of Microorganisms (GCM) 10K type strain sequencing project: providing services to taxonomists for standard genome sequencing and annotation.</title>
        <authorList>
            <consortium name="The Broad Institute Genomics Platform"/>
            <consortium name="The Broad Institute Genome Sequencing Center for Infectious Disease"/>
            <person name="Wu L."/>
            <person name="Ma J."/>
        </authorList>
    </citation>
    <scope>NUCLEOTIDE SEQUENCE [LARGE SCALE GENOMIC DNA]</scope>
    <source>
        <strain evidence="3">JCM 17138</strain>
    </source>
</reference>